<dbReference type="Pfam" id="PF09148">
    <property type="entry name" value="DUF1934"/>
    <property type="match status" value="1"/>
</dbReference>
<comment type="caution">
    <text evidence="1">The sequence shown here is derived from an EMBL/GenBank/DDBJ whole genome shotgun (WGS) entry which is preliminary data.</text>
</comment>
<dbReference type="Gene3D" id="2.40.128.20">
    <property type="match status" value="1"/>
</dbReference>
<dbReference type="EMBL" id="DWYS01000093">
    <property type="protein sequence ID" value="HJB07736.1"/>
    <property type="molecule type" value="Genomic_DNA"/>
</dbReference>
<evidence type="ECO:0000313" key="2">
    <source>
        <dbReference type="Proteomes" id="UP000886804"/>
    </source>
</evidence>
<protein>
    <submittedName>
        <fullName evidence="1">DUF1934 domain-containing protein</fullName>
    </submittedName>
</protein>
<reference evidence="1" key="2">
    <citation type="submission" date="2021-04" db="EMBL/GenBank/DDBJ databases">
        <authorList>
            <person name="Gilroy R."/>
        </authorList>
    </citation>
    <scope>NUCLEOTIDE SEQUENCE</scope>
    <source>
        <strain evidence="1">CHK188-4685</strain>
    </source>
</reference>
<dbReference type="SUPFAM" id="SSF50814">
    <property type="entry name" value="Lipocalins"/>
    <property type="match status" value="1"/>
</dbReference>
<name>A0A9D2L8B3_9FIRM</name>
<proteinExistence type="predicted"/>
<organism evidence="1 2">
    <name type="scientific">Candidatus Enterocloster faecavium</name>
    <dbReference type="NCBI Taxonomy" id="2838560"/>
    <lineage>
        <taxon>Bacteria</taxon>
        <taxon>Bacillati</taxon>
        <taxon>Bacillota</taxon>
        <taxon>Clostridia</taxon>
        <taxon>Lachnospirales</taxon>
        <taxon>Lachnospiraceae</taxon>
        <taxon>Enterocloster</taxon>
    </lineage>
</organism>
<gene>
    <name evidence="1" type="ORF">H9716_07720</name>
</gene>
<accession>A0A9D2L8B3</accession>
<sequence>MTKDVLITISGVQMLDEEDADVEMVTRGDYYQKNGKHYILYDEVMEGFDGRVRNVIKISPDSVDIIKQGAASAHMQFEKNKKNLSCYTTPLGDLMIGIQANRISIDEGEDHLKINVEYSLDINYQHASECNISVNVQSVWKFRQIQNAAAKMFCSKTGAGMIHLSHTGP</sequence>
<dbReference type="Proteomes" id="UP000886804">
    <property type="component" value="Unassembled WGS sequence"/>
</dbReference>
<dbReference type="AlphaFoldDB" id="A0A9D2L8B3"/>
<evidence type="ECO:0000313" key="1">
    <source>
        <dbReference type="EMBL" id="HJB07736.1"/>
    </source>
</evidence>
<reference evidence="1" key="1">
    <citation type="journal article" date="2021" name="PeerJ">
        <title>Extensive microbial diversity within the chicken gut microbiome revealed by metagenomics and culture.</title>
        <authorList>
            <person name="Gilroy R."/>
            <person name="Ravi A."/>
            <person name="Getino M."/>
            <person name="Pursley I."/>
            <person name="Horton D.L."/>
            <person name="Alikhan N.F."/>
            <person name="Baker D."/>
            <person name="Gharbi K."/>
            <person name="Hall N."/>
            <person name="Watson M."/>
            <person name="Adriaenssens E.M."/>
            <person name="Foster-Nyarko E."/>
            <person name="Jarju S."/>
            <person name="Secka A."/>
            <person name="Antonio M."/>
            <person name="Oren A."/>
            <person name="Chaudhuri R.R."/>
            <person name="La Ragione R."/>
            <person name="Hildebrand F."/>
            <person name="Pallen M.J."/>
        </authorList>
    </citation>
    <scope>NUCLEOTIDE SEQUENCE</scope>
    <source>
        <strain evidence="1">CHK188-4685</strain>
    </source>
</reference>
<dbReference type="InterPro" id="IPR012674">
    <property type="entry name" value="Calycin"/>
</dbReference>
<dbReference type="InterPro" id="IPR015231">
    <property type="entry name" value="DUF1934"/>
</dbReference>